<evidence type="ECO:0000256" key="2">
    <source>
        <dbReference type="ARBA" id="ARBA00022729"/>
    </source>
</evidence>
<dbReference type="PANTHER" id="PTHR23301:SF0">
    <property type="entry name" value="CHITIN-BINDING TYPE-2 DOMAIN-CONTAINING PROTEIN-RELATED"/>
    <property type="match status" value="1"/>
</dbReference>
<dbReference type="SUPFAM" id="SSF57625">
    <property type="entry name" value="Invertebrate chitin-binding proteins"/>
    <property type="match status" value="4"/>
</dbReference>
<evidence type="ECO:0000256" key="4">
    <source>
        <dbReference type="ARBA" id="ARBA00023157"/>
    </source>
</evidence>
<feature type="domain" description="Chitin-binding type-2" evidence="6">
    <location>
        <begin position="140"/>
        <end position="197"/>
    </location>
</feature>
<keyword evidence="2" id="KW-0732">Signal</keyword>
<feature type="domain" description="Chitin-binding type-2" evidence="6">
    <location>
        <begin position="209"/>
        <end position="266"/>
    </location>
</feature>
<name>A0AAV3ZAB9_9GAST</name>
<dbReference type="PROSITE" id="PS50940">
    <property type="entry name" value="CHIT_BIND_II"/>
    <property type="match status" value="4"/>
</dbReference>
<dbReference type="InterPro" id="IPR036508">
    <property type="entry name" value="Chitin-bd_dom_sf"/>
</dbReference>
<dbReference type="GO" id="GO:0008061">
    <property type="term" value="F:chitin binding"/>
    <property type="evidence" value="ECO:0007669"/>
    <property type="project" value="UniProtKB-KW"/>
</dbReference>
<accession>A0AAV3ZAB9</accession>
<dbReference type="Proteomes" id="UP000735302">
    <property type="component" value="Unassembled WGS sequence"/>
</dbReference>
<evidence type="ECO:0000256" key="5">
    <source>
        <dbReference type="ARBA" id="ARBA00023180"/>
    </source>
</evidence>
<sequence length="287" mass="31702">MCPSAYGDFQDASDCSRFYRCTNFQVQSWSCGNNQLFDPSVQRCSSTSTLPNGCSAPTWWNQGGQGQGQQTYQCPNPNGDFQDSSDCSKYYRCTNFQVQSLSCPSNQLFDPNAQRCSSTVTNPSGCHVPDWWNEGGQGQTFQCPSANGDFQDPGDCSRFYRCTNFQVQSWSCGNNQLFNPSAGRCSSTSTLPNGCSAPTWWNQGGQGQTFQCPSAYGDFQDASDCSRFYRCTNFQVQSYSCGNNQLFDPSVQRCSSTSTLPNGCEAPTWWNQGGQGQTCMYLLLFCA</sequence>
<dbReference type="GO" id="GO:0005576">
    <property type="term" value="C:extracellular region"/>
    <property type="evidence" value="ECO:0007669"/>
    <property type="project" value="InterPro"/>
</dbReference>
<dbReference type="InterPro" id="IPR051940">
    <property type="entry name" value="Chitin_bind-dev_reg"/>
</dbReference>
<evidence type="ECO:0000256" key="1">
    <source>
        <dbReference type="ARBA" id="ARBA00022669"/>
    </source>
</evidence>
<evidence type="ECO:0000259" key="6">
    <source>
        <dbReference type="PROSITE" id="PS50940"/>
    </source>
</evidence>
<keyword evidence="4" id="KW-1015">Disulfide bond</keyword>
<dbReference type="SMART" id="SM00494">
    <property type="entry name" value="ChtBD2"/>
    <property type="match status" value="4"/>
</dbReference>
<protein>
    <submittedName>
        <fullName evidence="7">Chondroitin proteoglycan 2</fullName>
    </submittedName>
</protein>
<reference evidence="7 8" key="1">
    <citation type="journal article" date="2021" name="Elife">
        <title>Chloroplast acquisition without the gene transfer in kleptoplastic sea slugs, Plakobranchus ocellatus.</title>
        <authorList>
            <person name="Maeda T."/>
            <person name="Takahashi S."/>
            <person name="Yoshida T."/>
            <person name="Shimamura S."/>
            <person name="Takaki Y."/>
            <person name="Nagai Y."/>
            <person name="Toyoda A."/>
            <person name="Suzuki Y."/>
            <person name="Arimoto A."/>
            <person name="Ishii H."/>
            <person name="Satoh N."/>
            <person name="Nishiyama T."/>
            <person name="Hasebe M."/>
            <person name="Maruyama T."/>
            <person name="Minagawa J."/>
            <person name="Obokata J."/>
            <person name="Shigenobu S."/>
        </authorList>
    </citation>
    <scope>NUCLEOTIDE SEQUENCE [LARGE SCALE GENOMIC DNA]</scope>
</reference>
<keyword evidence="8" id="KW-1185">Reference proteome</keyword>
<evidence type="ECO:0000313" key="7">
    <source>
        <dbReference type="EMBL" id="GFN91421.1"/>
    </source>
</evidence>
<organism evidence="7 8">
    <name type="scientific">Plakobranchus ocellatus</name>
    <dbReference type="NCBI Taxonomy" id="259542"/>
    <lineage>
        <taxon>Eukaryota</taxon>
        <taxon>Metazoa</taxon>
        <taxon>Spiralia</taxon>
        <taxon>Lophotrochozoa</taxon>
        <taxon>Mollusca</taxon>
        <taxon>Gastropoda</taxon>
        <taxon>Heterobranchia</taxon>
        <taxon>Euthyneura</taxon>
        <taxon>Panpulmonata</taxon>
        <taxon>Sacoglossa</taxon>
        <taxon>Placobranchoidea</taxon>
        <taxon>Plakobranchidae</taxon>
        <taxon>Plakobranchus</taxon>
    </lineage>
</organism>
<dbReference type="PANTHER" id="PTHR23301">
    <property type="entry name" value="CHITIN BINDING PERITROPHIN-A"/>
    <property type="match status" value="1"/>
</dbReference>
<dbReference type="AlphaFoldDB" id="A0AAV3ZAB9"/>
<feature type="domain" description="Chitin-binding type-2" evidence="6">
    <location>
        <begin position="1"/>
        <end position="56"/>
    </location>
</feature>
<comment type="caution">
    <text evidence="7">The sequence shown here is derived from an EMBL/GenBank/DDBJ whole genome shotgun (WGS) entry which is preliminary data.</text>
</comment>
<dbReference type="EMBL" id="BLXT01002136">
    <property type="protein sequence ID" value="GFN91421.1"/>
    <property type="molecule type" value="Genomic_DNA"/>
</dbReference>
<keyword evidence="5" id="KW-0325">Glycoprotein</keyword>
<feature type="domain" description="Chitin-binding type-2" evidence="6">
    <location>
        <begin position="71"/>
        <end position="128"/>
    </location>
</feature>
<evidence type="ECO:0000313" key="8">
    <source>
        <dbReference type="Proteomes" id="UP000735302"/>
    </source>
</evidence>
<dbReference type="InterPro" id="IPR002557">
    <property type="entry name" value="Chitin-bd_dom"/>
</dbReference>
<dbReference type="Pfam" id="PF01607">
    <property type="entry name" value="CBM_14"/>
    <property type="match status" value="4"/>
</dbReference>
<dbReference type="Gene3D" id="2.170.140.10">
    <property type="entry name" value="Chitin binding domain"/>
    <property type="match status" value="4"/>
</dbReference>
<gene>
    <name evidence="7" type="ORF">PoB_001792700</name>
</gene>
<proteinExistence type="predicted"/>
<keyword evidence="1" id="KW-0147">Chitin-binding</keyword>
<evidence type="ECO:0000256" key="3">
    <source>
        <dbReference type="ARBA" id="ARBA00022737"/>
    </source>
</evidence>
<keyword evidence="3" id="KW-0677">Repeat</keyword>